<accession>A0A645F019</accession>
<gene>
    <name evidence="1" type="ORF">SDC9_154356</name>
</gene>
<protein>
    <submittedName>
        <fullName evidence="1">Uncharacterized protein</fullName>
    </submittedName>
</protein>
<evidence type="ECO:0000313" key="1">
    <source>
        <dbReference type="EMBL" id="MPN07090.1"/>
    </source>
</evidence>
<dbReference type="EMBL" id="VSSQ01053052">
    <property type="protein sequence ID" value="MPN07090.1"/>
    <property type="molecule type" value="Genomic_DNA"/>
</dbReference>
<reference evidence="1" key="1">
    <citation type="submission" date="2019-08" db="EMBL/GenBank/DDBJ databases">
        <authorList>
            <person name="Kucharzyk K."/>
            <person name="Murdoch R.W."/>
            <person name="Higgins S."/>
            <person name="Loffler F."/>
        </authorList>
    </citation>
    <scope>NUCLEOTIDE SEQUENCE</scope>
</reference>
<comment type="caution">
    <text evidence="1">The sequence shown here is derived from an EMBL/GenBank/DDBJ whole genome shotgun (WGS) entry which is preliminary data.</text>
</comment>
<organism evidence="1">
    <name type="scientific">bioreactor metagenome</name>
    <dbReference type="NCBI Taxonomy" id="1076179"/>
    <lineage>
        <taxon>unclassified sequences</taxon>
        <taxon>metagenomes</taxon>
        <taxon>ecological metagenomes</taxon>
    </lineage>
</organism>
<name>A0A645F019_9ZZZZ</name>
<proteinExistence type="predicted"/>
<dbReference type="AlphaFoldDB" id="A0A645F019"/>
<sequence>MGQRVCRVFKLPERDGAGNGFHQSFRCLRRLLHPALPGRGNNFRAQCLHDSLFLHGKLARHHENNPVALI</sequence>